<feature type="transmembrane region" description="Helical" evidence="5">
    <location>
        <begin position="189"/>
        <end position="207"/>
    </location>
</feature>
<dbReference type="Pfam" id="PF25129">
    <property type="entry name" value="Pyr4-TMTC"/>
    <property type="match status" value="1"/>
</dbReference>
<evidence type="ECO:0000256" key="2">
    <source>
        <dbReference type="ARBA" id="ARBA00022692"/>
    </source>
</evidence>
<gene>
    <name evidence="6" type="ORF">SAMN04515677_1222</name>
</gene>
<dbReference type="Proteomes" id="UP000199068">
    <property type="component" value="Unassembled WGS sequence"/>
</dbReference>
<dbReference type="InterPro" id="IPR039020">
    <property type="entry name" value="PaxB-like"/>
</dbReference>
<feature type="transmembrane region" description="Helical" evidence="5">
    <location>
        <begin position="126"/>
        <end position="150"/>
    </location>
</feature>
<accession>A0A1G9UPR7</accession>
<evidence type="ECO:0000313" key="7">
    <source>
        <dbReference type="Proteomes" id="UP000199068"/>
    </source>
</evidence>
<feature type="transmembrane region" description="Helical" evidence="5">
    <location>
        <begin position="162"/>
        <end position="183"/>
    </location>
</feature>
<keyword evidence="4 5" id="KW-0472">Membrane</keyword>
<dbReference type="STRING" id="1121325.SAMN04515677_1222"/>
<name>A0A1G9UPR7_9FIRM</name>
<dbReference type="PANTHER" id="PTHR42038">
    <property type="match status" value="1"/>
</dbReference>
<comment type="subcellular location">
    <subcellularLocation>
        <location evidence="1">Membrane</location>
        <topology evidence="1">Multi-pass membrane protein</topology>
    </subcellularLocation>
</comment>
<feature type="transmembrane region" description="Helical" evidence="5">
    <location>
        <begin position="6"/>
        <end position="24"/>
    </location>
</feature>
<organism evidence="6 7">
    <name type="scientific">Romboutsia lituseburensis DSM 797</name>
    <dbReference type="NCBI Taxonomy" id="1121325"/>
    <lineage>
        <taxon>Bacteria</taxon>
        <taxon>Bacillati</taxon>
        <taxon>Bacillota</taxon>
        <taxon>Clostridia</taxon>
        <taxon>Peptostreptococcales</taxon>
        <taxon>Peptostreptococcaceae</taxon>
        <taxon>Romboutsia</taxon>
    </lineage>
</organism>
<feature type="transmembrane region" description="Helical" evidence="5">
    <location>
        <begin position="36"/>
        <end position="53"/>
    </location>
</feature>
<proteinExistence type="predicted"/>
<keyword evidence="2 5" id="KW-0812">Transmembrane</keyword>
<evidence type="ECO:0000256" key="4">
    <source>
        <dbReference type="ARBA" id="ARBA00023136"/>
    </source>
</evidence>
<evidence type="ECO:0000313" key="6">
    <source>
        <dbReference type="EMBL" id="SDM61928.1"/>
    </source>
</evidence>
<dbReference type="GO" id="GO:0016020">
    <property type="term" value="C:membrane"/>
    <property type="evidence" value="ECO:0007669"/>
    <property type="project" value="UniProtKB-SubCell"/>
</dbReference>
<dbReference type="RefSeq" id="WP_092727888.1">
    <property type="nucleotide sequence ID" value="NZ_FNGW01000022.1"/>
</dbReference>
<dbReference type="GO" id="GO:0016829">
    <property type="term" value="F:lyase activity"/>
    <property type="evidence" value="ECO:0007669"/>
    <property type="project" value="InterPro"/>
</dbReference>
<evidence type="ECO:0000256" key="1">
    <source>
        <dbReference type="ARBA" id="ARBA00004141"/>
    </source>
</evidence>
<keyword evidence="7" id="KW-1185">Reference proteome</keyword>
<sequence length="213" mass="24889">MSVDIILQGLSGLLWIITYILIINRSIKDKTYGMPFLAMCLNLSWEFVFAFIYKTDIFHQVVCLIWFVLDLMLACTFFKYGYKDFKNKYSLSKISFLILINFTLISSFIFMILAPSDFGILFHGDIIQTAGFIAYLQNLLMSILFVLIFLERKNLKGQSIFIAIFKWLGTLSVSIMKLSSMVSSNPTELFIIFLIQIFDILYIYLLLKFYRHK</sequence>
<dbReference type="AlphaFoldDB" id="A0A1G9UPR7"/>
<dbReference type="EMBL" id="FNGW01000022">
    <property type="protein sequence ID" value="SDM61928.1"/>
    <property type="molecule type" value="Genomic_DNA"/>
</dbReference>
<dbReference type="PANTHER" id="PTHR42038:SF2">
    <property type="entry name" value="TERPENE CYCLASE AUSL"/>
    <property type="match status" value="1"/>
</dbReference>
<protein>
    <submittedName>
        <fullName evidence="6">Uncharacterized protein</fullName>
    </submittedName>
</protein>
<evidence type="ECO:0000256" key="5">
    <source>
        <dbReference type="SAM" id="Phobius"/>
    </source>
</evidence>
<evidence type="ECO:0000256" key="3">
    <source>
        <dbReference type="ARBA" id="ARBA00022989"/>
    </source>
</evidence>
<reference evidence="6 7" key="1">
    <citation type="submission" date="2016-10" db="EMBL/GenBank/DDBJ databases">
        <authorList>
            <person name="de Groot N.N."/>
        </authorList>
    </citation>
    <scope>NUCLEOTIDE SEQUENCE [LARGE SCALE GENOMIC DNA]</scope>
    <source>
        <strain evidence="6 7">DSM 797</strain>
    </source>
</reference>
<feature type="transmembrane region" description="Helical" evidence="5">
    <location>
        <begin position="94"/>
        <end position="114"/>
    </location>
</feature>
<feature type="transmembrane region" description="Helical" evidence="5">
    <location>
        <begin position="59"/>
        <end position="82"/>
    </location>
</feature>
<keyword evidence="3 5" id="KW-1133">Transmembrane helix</keyword>